<protein>
    <submittedName>
        <fullName evidence="1">Uncharacterized protein</fullName>
    </submittedName>
</protein>
<proteinExistence type="predicted"/>
<name>A0A1H7SZJ7_9SPHI</name>
<evidence type="ECO:0000313" key="1">
    <source>
        <dbReference type="EMBL" id="SEL78021.1"/>
    </source>
</evidence>
<feature type="non-terminal residue" evidence="1">
    <location>
        <position position="1"/>
    </location>
</feature>
<dbReference type="AlphaFoldDB" id="A0A1H7SZJ7"/>
<keyword evidence="2" id="KW-1185">Reference proteome</keyword>
<dbReference type="EMBL" id="FNZR01000010">
    <property type="protein sequence ID" value="SEL78021.1"/>
    <property type="molecule type" value="Genomic_DNA"/>
</dbReference>
<gene>
    <name evidence="1" type="ORF">SAMN05421740_1101</name>
</gene>
<organism evidence="1 2">
    <name type="scientific">Parapedobacter koreensis</name>
    <dbReference type="NCBI Taxonomy" id="332977"/>
    <lineage>
        <taxon>Bacteria</taxon>
        <taxon>Pseudomonadati</taxon>
        <taxon>Bacteroidota</taxon>
        <taxon>Sphingobacteriia</taxon>
        <taxon>Sphingobacteriales</taxon>
        <taxon>Sphingobacteriaceae</taxon>
        <taxon>Parapedobacter</taxon>
    </lineage>
</organism>
<accession>A0A1H7SZJ7</accession>
<reference evidence="2" key="1">
    <citation type="submission" date="2016-10" db="EMBL/GenBank/DDBJ databases">
        <authorList>
            <person name="Varghese N."/>
            <person name="Submissions S."/>
        </authorList>
    </citation>
    <scope>NUCLEOTIDE SEQUENCE [LARGE SCALE GENOMIC DNA]</scope>
    <source>
        <strain evidence="2">Jip14</strain>
    </source>
</reference>
<dbReference type="Proteomes" id="UP000198916">
    <property type="component" value="Unassembled WGS sequence"/>
</dbReference>
<evidence type="ECO:0000313" key="2">
    <source>
        <dbReference type="Proteomes" id="UP000198916"/>
    </source>
</evidence>
<sequence length="188" mass="22320">SSADKKTMQYSLVKTEDGKYFKSNHCLAEFFFTDTYPPLFNIPYGTINIGQDTLSIQGMADVYWKGLNLPSHWPFPLDLRIETTLMPNRWLLQREYLSKKFENNGESAYQFWTFTDWSTQDGYNLHRGIDRFVYIPDKGIVGGSYDFYFLFEENWGFIEKGRDRHTKTRDELWQNVLEEKVMLAEELK</sequence>